<feature type="compositionally biased region" description="Pro residues" evidence="1">
    <location>
        <begin position="259"/>
        <end position="272"/>
    </location>
</feature>
<protein>
    <recommendedName>
        <fullName evidence="5">Type IV pilus biogenesis protein PilP</fullName>
    </recommendedName>
</protein>
<evidence type="ECO:0000256" key="2">
    <source>
        <dbReference type="SAM" id="Phobius"/>
    </source>
</evidence>
<dbReference type="InterPro" id="IPR043129">
    <property type="entry name" value="ATPase_NBD"/>
</dbReference>
<accession>A0A1N7NNT7</accession>
<dbReference type="OrthoDB" id="7870459at2"/>
<evidence type="ECO:0000313" key="4">
    <source>
        <dbReference type="Proteomes" id="UP000186684"/>
    </source>
</evidence>
<feature type="compositionally biased region" description="Low complexity" evidence="1">
    <location>
        <begin position="274"/>
        <end position="290"/>
    </location>
</feature>
<sequence>MAMRPDFALNLSLDGITLLQRVKGGWAELGQAALDGDLEAEMAALRARAAEAGQADGAVKLILPEDQIKLLERDMPPGVALDAAARDALEGQTPYAVDELRIDAMERDGRLHVAAVARETLEEAEAFALEHGFAPMGFVAARGNGFGREVCFGAADSWSGKPLKPEAAPIRIVPLPEPEAAPTSAPDAQTAPDAEAEPDAPPAEGASEAEEGETAGDAAETPEPAPSTHTDTDIDINIEHTEPRAEAETETENAAPAVPETPAPPQTPPPYPVRARAPDPLAAAAPTITAERPRQNAGSDEVGEDAPAFVSMRARRDAPPAPKKPAAALRAPDRSASPAPRLSVKPAAADRIDNPVLPDPGLIGSLTRPPEPPETPESRTSPTPRVPPRLSDRETATPGPFARPDPKTAAEAEPERGIGKAAFSASQIPSAGGAPGPSVTAPAGPAIDSPGLAAMTTGLGAAGLRPGAAADPDDDGADTRGGFAQRLGLRRNATPASPAKIAPGAASATGAATEAERMTVFGARRKDNYVGGKPRFLGLMLTSALLIFLLGVAAWASVFLEDGIARFFRSAPPTEIARVPDDPLPEVAAPAPAAPEPVQEARLAPEPPVTAPAEPDAPAAAPALAAPTPPAAPAEPSVLSTEEAEATYAATGIWQLAPEPPVDIRESDAGDLYVASIDPDVPQFDANALPMAEIARDPAYAAPPIPAPAGTVFDLDARGLVRATPEGAVNPDRVRIFAGLPPAVPPLRGDALAPVLDAIPEREDGTRPAPTEIFQRLQEIDDFRPNARPGDLQEQNDRANLTGFSRSELAAFRPALRPDVEKAAEEADVTATAQAVAVSERPSPRPVNMARIIAEAQARQQAAPEPAPTRQVAAAATAAAPRTVAPSIPSNTSVSRAATEENAINLRSINLIGVYGQPSSRSALVRLSNGRYVKVSVGDRLDGGRVSAIGDDQLRYVKGGRNVTLQMPRG</sequence>
<organism evidence="3 4">
    <name type="scientific">Roseivivax lentus</name>
    <dbReference type="NCBI Taxonomy" id="633194"/>
    <lineage>
        <taxon>Bacteria</taxon>
        <taxon>Pseudomonadati</taxon>
        <taxon>Pseudomonadota</taxon>
        <taxon>Alphaproteobacteria</taxon>
        <taxon>Rhodobacterales</taxon>
        <taxon>Roseobacteraceae</taxon>
        <taxon>Roseivivax</taxon>
    </lineage>
</organism>
<gene>
    <name evidence="3" type="ORF">SAMN05421759_10965</name>
</gene>
<name>A0A1N7NNT7_9RHOB</name>
<dbReference type="RefSeq" id="WP_076448894.1">
    <property type="nucleotide sequence ID" value="NZ_FTOQ01000009.1"/>
</dbReference>
<keyword evidence="2" id="KW-0472">Membrane</keyword>
<keyword evidence="2" id="KW-1133">Transmembrane helix</keyword>
<feature type="compositionally biased region" description="Low complexity" evidence="1">
    <location>
        <begin position="496"/>
        <end position="513"/>
    </location>
</feature>
<dbReference type="AlphaFoldDB" id="A0A1N7NNT7"/>
<reference evidence="4" key="1">
    <citation type="submission" date="2017-01" db="EMBL/GenBank/DDBJ databases">
        <authorList>
            <person name="Varghese N."/>
            <person name="Submissions S."/>
        </authorList>
    </citation>
    <scope>NUCLEOTIDE SEQUENCE [LARGE SCALE GENOMIC DNA]</scope>
    <source>
        <strain evidence="4">DSM 29430</strain>
    </source>
</reference>
<feature type="compositionally biased region" description="Basic and acidic residues" evidence="1">
    <location>
        <begin position="237"/>
        <end position="247"/>
    </location>
</feature>
<feature type="region of interest" description="Disordered" evidence="1">
    <location>
        <begin position="487"/>
        <end position="513"/>
    </location>
</feature>
<feature type="transmembrane region" description="Helical" evidence="2">
    <location>
        <begin position="536"/>
        <end position="560"/>
    </location>
</feature>
<evidence type="ECO:0008006" key="5">
    <source>
        <dbReference type="Google" id="ProtNLM"/>
    </source>
</evidence>
<feature type="compositionally biased region" description="Low complexity" evidence="1">
    <location>
        <begin position="611"/>
        <end position="626"/>
    </location>
</feature>
<dbReference type="Proteomes" id="UP000186684">
    <property type="component" value="Unassembled WGS sequence"/>
</dbReference>
<feature type="region of interest" description="Disordered" evidence="1">
    <location>
        <begin position="578"/>
        <end position="644"/>
    </location>
</feature>
<evidence type="ECO:0000313" key="3">
    <source>
        <dbReference type="EMBL" id="SIS99967.1"/>
    </source>
</evidence>
<proteinExistence type="predicted"/>
<keyword evidence="2" id="KW-0812">Transmembrane</keyword>
<dbReference type="SUPFAM" id="SSF53067">
    <property type="entry name" value="Actin-like ATPase domain"/>
    <property type="match status" value="1"/>
</dbReference>
<dbReference type="STRING" id="633194.SAMN05421759_10965"/>
<feature type="compositionally biased region" description="Low complexity" evidence="1">
    <location>
        <begin position="585"/>
        <end position="601"/>
    </location>
</feature>
<feature type="compositionally biased region" description="Basic and acidic residues" evidence="1">
    <location>
        <begin position="404"/>
        <end position="418"/>
    </location>
</feature>
<evidence type="ECO:0000256" key="1">
    <source>
        <dbReference type="SAM" id="MobiDB-lite"/>
    </source>
</evidence>
<keyword evidence="4" id="KW-1185">Reference proteome</keyword>
<feature type="compositionally biased region" description="Low complexity" evidence="1">
    <location>
        <begin position="874"/>
        <end position="886"/>
    </location>
</feature>
<feature type="region of interest" description="Disordered" evidence="1">
    <location>
        <begin position="177"/>
        <end position="447"/>
    </location>
</feature>
<feature type="region of interest" description="Disordered" evidence="1">
    <location>
        <begin position="874"/>
        <end position="894"/>
    </location>
</feature>
<dbReference type="EMBL" id="FTOQ01000009">
    <property type="protein sequence ID" value="SIS99967.1"/>
    <property type="molecule type" value="Genomic_DNA"/>
</dbReference>